<dbReference type="EMBL" id="ABYV02000006">
    <property type="protein sequence ID" value="EFC93231.1"/>
    <property type="molecule type" value="Genomic_DNA"/>
</dbReference>
<dbReference type="InterPro" id="IPR039448">
    <property type="entry name" value="Beta_helix"/>
</dbReference>
<dbReference type="InterPro" id="IPR006626">
    <property type="entry name" value="PbH1"/>
</dbReference>
<dbReference type="Pfam" id="PF13229">
    <property type="entry name" value="Beta_helix"/>
    <property type="match status" value="1"/>
</dbReference>
<accession>D2ZPN4</accession>
<dbReference type="InterPro" id="IPR011050">
    <property type="entry name" value="Pectin_lyase_fold/virulence"/>
</dbReference>
<dbReference type="SUPFAM" id="SSF51126">
    <property type="entry name" value="Pectin lyase-like"/>
    <property type="match status" value="2"/>
</dbReference>
<organism evidence="2 3">
    <name type="scientific">Methanobrevibacter smithii DSM 2374</name>
    <dbReference type="NCBI Taxonomy" id="521002"/>
    <lineage>
        <taxon>Archaea</taxon>
        <taxon>Methanobacteriati</taxon>
        <taxon>Methanobacteriota</taxon>
        <taxon>Methanomada group</taxon>
        <taxon>Methanobacteria</taxon>
        <taxon>Methanobacteriales</taxon>
        <taxon>Methanobacteriaceae</taxon>
        <taxon>Methanobrevibacter</taxon>
    </lineage>
</organism>
<comment type="caution">
    <text evidence="2">The sequence shown here is derived from an EMBL/GenBank/DDBJ whole genome shotgun (WGS) entry which is preliminary data.</text>
</comment>
<evidence type="ECO:0000259" key="1">
    <source>
        <dbReference type="Pfam" id="PF13229"/>
    </source>
</evidence>
<protein>
    <submittedName>
        <fullName evidence="2">Putative toxin-antitoxin system toxin component, PIN family</fullName>
    </submittedName>
</protein>
<dbReference type="Proteomes" id="UP000004028">
    <property type="component" value="Unassembled WGS sequence"/>
</dbReference>
<proteinExistence type="predicted"/>
<dbReference type="InterPro" id="IPR022441">
    <property type="entry name" value="Para_beta_helix_rpt-2"/>
</dbReference>
<name>D2ZPN4_METSM</name>
<dbReference type="InterPro" id="IPR013783">
    <property type="entry name" value="Ig-like_fold"/>
</dbReference>
<dbReference type="PATRIC" id="fig|521002.11.peg.784"/>
<evidence type="ECO:0000313" key="3">
    <source>
        <dbReference type="Proteomes" id="UP000004028"/>
    </source>
</evidence>
<evidence type="ECO:0000313" key="2">
    <source>
        <dbReference type="EMBL" id="EFC93231.1"/>
    </source>
</evidence>
<feature type="domain" description="Right handed beta helix" evidence="1">
    <location>
        <begin position="276"/>
        <end position="422"/>
    </location>
</feature>
<sequence>MFIVSIGAVSAADDVNNTVDNTVDADTAINSVSVDSVIMDSPIYANNAKEYTITNDNYENYFDNETGDILDTAPFNNGDVLKIDNVSDKCFVISKNLTILPAGANTTFTNVGFNFVPGSEGSIVNGVTINNTVGKWSNNDAVFLIPILIQHTKNITVINSNLYSSASTVPAPNNVVYMVNASYCNIRNNTISQSSGKVPVNIVSSSYNNITDNKMYSKSANVIFVGLGFSSLAVAGVSEGNLFKNNILDGNGISSAMCYAIKLQGNSNVGKTIGQNTFIGNTISNAYDGIYIQDDVNGTTIINNTFINVRTGIEMVHQRAVVEKAYIYGNNITATTDAIVITRGSATIEDNVINAGNRGIFLKPFSSDLLILNNHVVARGQYAVWSDSKSNNVTVMGNYLVSNSFKGDNAVKAKDKSKVSGNGPLDINVAIDADITKNATATIKLSPMVNGTITISFNGIETIDFNGSGSLVYDLGLLEFGEHNITVTYNGNNNFNGTTVTKTFFVDKINTGIKLVVGNVNVDETAVINVTLTPGINGTVKVVVNGQTYNVVIKNGIGTLEVKWLKAGKYDVSAYFTGQNYYKDSFASASFSVNKLNPVLSINASSINCGEDVIINVSSSVSSIEVELVIRLDNSNYYRYDSFYIYGQESRKISDLPAGSYLVQFIAPEDTKNNRAQTTVRFTVSKLASSVAVDVKDIVVGEDAVIGVSVPGIVSGVVNVTVNDESYDVAIVDGKGTLTISNLVAGDYNISASYLGDDKYLSSSNSTKFTISKLASSVAVDVDDIVVGEDAVIGVSVPGIVSGVVNVTVNGRSYNVAIVDGKGVLIISNLAAGDYAVDVNYAGDNKYVASSNSTKFTISKLASSVAVDVGDIVVGEDAVVNVVLPDDATGSVTITVNGKDYVVDVKYGVANIAISDLAKGNYNVSVKYSGDNKYLPSENTTHFDVAKASEYNVTIIIDVGDIVVGEDAVIGVSVPDIVSGVVNVTVNGRSYNVAIVDGKGVLTISNLVAGNYNVNVKYGGDDKYLPSSNSANFTVSKVSSSVIVDVGDIVVGEDAVIDVSVPCIVSGVVNVTVNGRSYNVAIVDGKGVLTISNLVAGDYDVNVNYAGDNKYLPSSNSTKFTISKLPSSVLVNVDDIVVGEDAVVNVVLPDDANGNVTITVNGKNYVAVVKYGVASVTISDLAKGNYNVSVKYSGDNKYLPGENTTQFRVAKVSDYNVTVDIVDIIEGENATVTVVVPDDGTGEVIITIDGKEYKGSVDNGVAKVVIPDLKEGTYKVVTFYTGDNKYDSMIVNGTITVNKNTKTTLTMDDVVKYFKGAQNLTAKLVDTFGNPIANATIYFTVNGKVYAKTTDKNGTASMGIGLVPNEYKVNAVFNGTKDYDKATANATVTVKNTVLGNDTTLYFCNGTKYVAKFLDSNGKALANTTVKFNINGVFYTRVTDENGTASLTIKLDPKSYVITAYNPATGEERANNITVMPTLITKDLSMKFQDGSKFNVTILDGQGKPLANQNVTFNVNGVFYNKVSGADGVASLNINLNAGKYIITSMWNGYQVGNNITIA</sequence>
<reference evidence="2 3" key="1">
    <citation type="submission" date="2010-01" db="EMBL/GenBank/DDBJ databases">
        <authorList>
            <person name="Weinstock G."/>
            <person name="Sodergren E."/>
            <person name="Clifton S."/>
            <person name="Fulton L."/>
            <person name="Fulton B."/>
            <person name="Courtney L."/>
            <person name="Fronick C."/>
            <person name="Harrison M."/>
            <person name="Strong C."/>
            <person name="Farmer C."/>
            <person name="Delahaunty K."/>
            <person name="Markovic C."/>
            <person name="Hall O."/>
            <person name="Minx P."/>
            <person name="Tomlinson C."/>
            <person name="Mitreva M."/>
            <person name="Nelson J."/>
            <person name="Hou S."/>
            <person name="Wollam A."/>
            <person name="Pepin K.H."/>
            <person name="Johnson M."/>
            <person name="Bhonagiri V."/>
            <person name="Nash W.E."/>
            <person name="Warren W."/>
            <person name="Chinwalla A."/>
            <person name="Mardis E.R."/>
            <person name="Wilson R.K."/>
        </authorList>
    </citation>
    <scope>NUCLEOTIDE SEQUENCE [LARGE SCALE GENOMIC DNA]</scope>
    <source>
        <strain evidence="2 3">DSM 2374</strain>
    </source>
</reference>
<dbReference type="HOGENOM" id="CLU_249127_0_0_2"/>
<dbReference type="SMART" id="SM00710">
    <property type="entry name" value="PbH1"/>
    <property type="match status" value="9"/>
</dbReference>
<dbReference type="Gene3D" id="2.60.40.10">
    <property type="entry name" value="Immunoglobulins"/>
    <property type="match status" value="5"/>
</dbReference>
<dbReference type="NCBIfam" id="TIGR03804">
    <property type="entry name" value="para_beta_helix"/>
    <property type="match status" value="1"/>
</dbReference>
<gene>
    <name evidence="2" type="ORF">METSMIF1_02802</name>
</gene>